<evidence type="ECO:0000256" key="1">
    <source>
        <dbReference type="ARBA" id="ARBA00005051"/>
    </source>
</evidence>
<evidence type="ECO:0000313" key="14">
    <source>
        <dbReference type="EMBL" id="GAA4361739.1"/>
    </source>
</evidence>
<evidence type="ECO:0000256" key="5">
    <source>
        <dbReference type="ARBA" id="ARBA00022679"/>
    </source>
</evidence>
<keyword evidence="8" id="KW-0067">ATP-binding</keyword>
<evidence type="ECO:0000256" key="11">
    <source>
        <dbReference type="ARBA" id="ARBA00029766"/>
    </source>
</evidence>
<name>A0ABP8ILQ7_9GAMM</name>
<proteinExistence type="inferred from homology"/>
<dbReference type="PROSITE" id="PS00794">
    <property type="entry name" value="HPPK"/>
    <property type="match status" value="1"/>
</dbReference>
<comment type="caution">
    <text evidence="14">The sequence shown here is derived from an EMBL/GenBank/DDBJ whole genome shotgun (WGS) entry which is preliminary data.</text>
</comment>
<keyword evidence="15" id="KW-1185">Reference proteome</keyword>
<keyword evidence="5" id="KW-0808">Transferase</keyword>
<keyword evidence="6" id="KW-0547">Nucleotide-binding</keyword>
<evidence type="ECO:0000256" key="6">
    <source>
        <dbReference type="ARBA" id="ARBA00022741"/>
    </source>
</evidence>
<evidence type="ECO:0000256" key="4">
    <source>
        <dbReference type="ARBA" id="ARBA00016218"/>
    </source>
</evidence>
<dbReference type="EMBL" id="BAABFV010000001">
    <property type="protein sequence ID" value="GAA4361739.1"/>
    <property type="molecule type" value="Genomic_DNA"/>
</dbReference>
<evidence type="ECO:0000259" key="13">
    <source>
        <dbReference type="PROSITE" id="PS00794"/>
    </source>
</evidence>
<dbReference type="InterPro" id="IPR000550">
    <property type="entry name" value="Hppk"/>
</dbReference>
<dbReference type="PANTHER" id="PTHR43071">
    <property type="entry name" value="2-AMINO-4-HYDROXY-6-HYDROXYMETHYLDIHYDROPTERIDINE PYROPHOSPHOKINASE"/>
    <property type="match status" value="1"/>
</dbReference>
<comment type="pathway">
    <text evidence="1">Cofactor biosynthesis; tetrahydrofolate biosynthesis; 2-amino-4-hydroxy-6-hydroxymethyl-7,8-dihydropteridine diphosphate from 7,8-dihydroneopterin triphosphate: step 4/4.</text>
</comment>
<dbReference type="Gene3D" id="3.30.70.560">
    <property type="entry name" value="7,8-Dihydro-6-hydroxymethylpterin-pyrophosphokinase HPPK"/>
    <property type="match status" value="1"/>
</dbReference>
<dbReference type="Pfam" id="PF01288">
    <property type="entry name" value="HPPK"/>
    <property type="match status" value="1"/>
</dbReference>
<gene>
    <name evidence="14" type="primary">folK_2</name>
    <name evidence="14" type="ORF">GCM10023151_15320</name>
</gene>
<evidence type="ECO:0000256" key="10">
    <source>
        <dbReference type="ARBA" id="ARBA00029409"/>
    </source>
</evidence>
<dbReference type="EC" id="2.7.6.3" evidence="3"/>
<dbReference type="CDD" id="cd00483">
    <property type="entry name" value="HPPK"/>
    <property type="match status" value="1"/>
</dbReference>
<evidence type="ECO:0000256" key="12">
    <source>
        <dbReference type="ARBA" id="ARBA00033413"/>
    </source>
</evidence>
<keyword evidence="7" id="KW-0418">Kinase</keyword>
<dbReference type="Proteomes" id="UP001501011">
    <property type="component" value="Unassembled WGS sequence"/>
</dbReference>
<comment type="function">
    <text evidence="10">Catalyzes the transfer of pyrophosphate from adenosine triphosphate (ATP) to 6-hydroxymethyl-7,8-dihydropterin, an enzymatic step in folate biosynthesis pathway.</text>
</comment>
<dbReference type="InterPro" id="IPR035907">
    <property type="entry name" value="Hppk_sf"/>
</dbReference>
<evidence type="ECO:0000256" key="9">
    <source>
        <dbReference type="ARBA" id="ARBA00022909"/>
    </source>
</evidence>
<keyword evidence="9" id="KW-0289">Folate biosynthesis</keyword>
<evidence type="ECO:0000256" key="3">
    <source>
        <dbReference type="ARBA" id="ARBA00013253"/>
    </source>
</evidence>
<evidence type="ECO:0000313" key="15">
    <source>
        <dbReference type="Proteomes" id="UP001501011"/>
    </source>
</evidence>
<evidence type="ECO:0000256" key="2">
    <source>
        <dbReference type="ARBA" id="ARBA00005810"/>
    </source>
</evidence>
<organism evidence="14 15">
    <name type="scientific">Kangiella marina</name>
    <dbReference type="NCBI Taxonomy" id="1079178"/>
    <lineage>
        <taxon>Bacteria</taxon>
        <taxon>Pseudomonadati</taxon>
        <taxon>Pseudomonadota</taxon>
        <taxon>Gammaproteobacteria</taxon>
        <taxon>Kangiellales</taxon>
        <taxon>Kangiellaceae</taxon>
        <taxon>Kangiella</taxon>
    </lineage>
</organism>
<reference evidence="15" key="1">
    <citation type="journal article" date="2019" name="Int. J. Syst. Evol. Microbiol.">
        <title>The Global Catalogue of Microorganisms (GCM) 10K type strain sequencing project: providing services to taxonomists for standard genome sequencing and annotation.</title>
        <authorList>
            <consortium name="The Broad Institute Genomics Platform"/>
            <consortium name="The Broad Institute Genome Sequencing Center for Infectious Disease"/>
            <person name="Wu L."/>
            <person name="Ma J."/>
        </authorList>
    </citation>
    <scope>NUCLEOTIDE SEQUENCE [LARGE SCALE GENOMIC DNA]</scope>
    <source>
        <strain evidence="15">JCM 17728</strain>
    </source>
</reference>
<protein>
    <recommendedName>
        <fullName evidence="4">2-amino-4-hydroxy-6-hydroxymethyldihydropteridine pyrophosphokinase</fullName>
        <ecNumber evidence="3">2.7.6.3</ecNumber>
    </recommendedName>
    <alternativeName>
        <fullName evidence="11">6-hydroxymethyl-7,8-dihydropterin pyrophosphokinase</fullName>
    </alternativeName>
    <alternativeName>
        <fullName evidence="12">7,8-dihydro-6-hydroxymethylpterin-pyrophosphokinase</fullName>
    </alternativeName>
</protein>
<comment type="similarity">
    <text evidence="2">Belongs to the HPPK family.</text>
</comment>
<sequence length="165" mass="18875">MQQPVVSYIALGSNLHQPLEQIKAALLAIDQLPLSYLLAYSSFYQSAPMGPQDQPSFVNAVCKVHTHLEPLELLDRLQAIEKQQGRVRHEHWGARTIDLDIVLYDHTIMQTERLTLPHYGAKQRDFVLLPLAEISPELTFPDGEHIDKALQQCEHYQLEKITIKD</sequence>
<feature type="domain" description="7,8-dihydro-6-hydroxymethylpterin-pyrophosphokinase" evidence="13">
    <location>
        <begin position="91"/>
        <end position="102"/>
    </location>
</feature>
<dbReference type="NCBIfam" id="TIGR01498">
    <property type="entry name" value="folK"/>
    <property type="match status" value="1"/>
</dbReference>
<dbReference type="SUPFAM" id="SSF55083">
    <property type="entry name" value="6-hydroxymethyl-7,8-dihydropterin pyrophosphokinase, HPPK"/>
    <property type="match status" value="1"/>
</dbReference>
<dbReference type="RefSeq" id="WP_345292618.1">
    <property type="nucleotide sequence ID" value="NZ_BAABFV010000001.1"/>
</dbReference>
<dbReference type="PANTHER" id="PTHR43071:SF1">
    <property type="entry name" value="2-AMINO-4-HYDROXY-6-HYDROXYMETHYLDIHYDROPTERIDINE PYROPHOSPHOKINASE"/>
    <property type="match status" value="1"/>
</dbReference>
<accession>A0ABP8ILQ7</accession>
<evidence type="ECO:0000256" key="7">
    <source>
        <dbReference type="ARBA" id="ARBA00022777"/>
    </source>
</evidence>
<evidence type="ECO:0000256" key="8">
    <source>
        <dbReference type="ARBA" id="ARBA00022840"/>
    </source>
</evidence>